<reference evidence="1" key="1">
    <citation type="journal article" date="2023" name="IMA Fungus">
        <title>Comparative genomic study of the Penicillium genus elucidates a diverse pangenome and 15 lateral gene transfer events.</title>
        <authorList>
            <person name="Petersen C."/>
            <person name="Sorensen T."/>
            <person name="Nielsen M.R."/>
            <person name="Sondergaard T.E."/>
            <person name="Sorensen J.L."/>
            <person name="Fitzpatrick D.A."/>
            <person name="Frisvad J.C."/>
            <person name="Nielsen K.L."/>
        </authorList>
    </citation>
    <scope>NUCLEOTIDE SEQUENCE</scope>
    <source>
        <strain evidence="1">IBT 17514</strain>
    </source>
</reference>
<dbReference type="AlphaFoldDB" id="A0AAD6HCQ3"/>
<sequence>MGQSVAGLSSTYRPESLLSETETALSGHAFINKSSGPDELYALGLGKVTLPAQFGKMGFNPGLVDSMPVIQSSNWSNIIFYHNGAIPGYSNCLILLPSHQVVIVVLTNSISQRDTADWVAQALLQAVLDVKPPINLIILAEQATSKWNDWYRAIAEALAKERTSNTAEPPHDELIGIYWHTIKAQLLDV</sequence>
<protein>
    <recommendedName>
        <fullName evidence="3">Beta-lactamase-related domain-containing protein</fullName>
    </recommendedName>
</protein>
<evidence type="ECO:0000313" key="2">
    <source>
        <dbReference type="Proteomes" id="UP001215712"/>
    </source>
</evidence>
<dbReference type="EMBL" id="JAQJAN010000019">
    <property type="protein sequence ID" value="KAJ5709053.1"/>
    <property type="molecule type" value="Genomic_DNA"/>
</dbReference>
<dbReference type="SUPFAM" id="SSF56601">
    <property type="entry name" value="beta-lactamase/transpeptidase-like"/>
    <property type="match status" value="1"/>
</dbReference>
<keyword evidence="2" id="KW-1185">Reference proteome</keyword>
<dbReference type="Proteomes" id="UP001215712">
    <property type="component" value="Unassembled WGS sequence"/>
</dbReference>
<comment type="caution">
    <text evidence="1">The sequence shown here is derived from an EMBL/GenBank/DDBJ whole genome shotgun (WGS) entry which is preliminary data.</text>
</comment>
<evidence type="ECO:0000313" key="1">
    <source>
        <dbReference type="EMBL" id="KAJ5709053.1"/>
    </source>
</evidence>
<reference evidence="1" key="2">
    <citation type="submission" date="2023-01" db="EMBL/GenBank/DDBJ databases">
        <authorList>
            <person name="Petersen C."/>
        </authorList>
    </citation>
    <scope>NUCLEOTIDE SEQUENCE</scope>
    <source>
        <strain evidence="1">IBT 17514</strain>
    </source>
</reference>
<dbReference type="InterPro" id="IPR012338">
    <property type="entry name" value="Beta-lactam/transpept-like"/>
</dbReference>
<gene>
    <name evidence="1" type="ORF">N7493_010387</name>
</gene>
<organism evidence="1 2">
    <name type="scientific">Penicillium malachiteum</name>
    <dbReference type="NCBI Taxonomy" id="1324776"/>
    <lineage>
        <taxon>Eukaryota</taxon>
        <taxon>Fungi</taxon>
        <taxon>Dikarya</taxon>
        <taxon>Ascomycota</taxon>
        <taxon>Pezizomycotina</taxon>
        <taxon>Eurotiomycetes</taxon>
        <taxon>Eurotiomycetidae</taxon>
        <taxon>Eurotiales</taxon>
        <taxon>Aspergillaceae</taxon>
        <taxon>Penicillium</taxon>
    </lineage>
</organism>
<dbReference type="Gene3D" id="3.40.710.10">
    <property type="entry name" value="DD-peptidase/beta-lactamase superfamily"/>
    <property type="match status" value="1"/>
</dbReference>
<accession>A0AAD6HCQ3</accession>
<name>A0AAD6HCQ3_9EURO</name>
<proteinExistence type="predicted"/>
<evidence type="ECO:0008006" key="3">
    <source>
        <dbReference type="Google" id="ProtNLM"/>
    </source>
</evidence>